<evidence type="ECO:0000256" key="3">
    <source>
        <dbReference type="ARBA" id="ARBA00022989"/>
    </source>
</evidence>
<organism evidence="7">
    <name type="scientific">freshwater metagenome</name>
    <dbReference type="NCBI Taxonomy" id="449393"/>
    <lineage>
        <taxon>unclassified sequences</taxon>
        <taxon>metagenomes</taxon>
        <taxon>ecological metagenomes</taxon>
    </lineage>
</organism>
<sequence length="242" mass="24551">MSTGDGHLTHSGETHDGRSLGERANRIRASVLGANDGIVSVAGLVLGVAGATTDEKALLLAGLAGLVAGALSMATGEFVSVSSQRDTELAAVERERAELAADPDGELSELTGLYMNRGLSHDLAHQVAVELTAYDALAAHSEAELNIRPGQYVNPWSAALSSMVAFTVGALIPLLAIVLSPVSYRVPLTFAAVVVALTVTGYLSARLAGASIQRSVARNVCGGALAMGITYGIGSLVGSGVG</sequence>
<dbReference type="Pfam" id="PF01988">
    <property type="entry name" value="VIT1"/>
    <property type="match status" value="1"/>
</dbReference>
<evidence type="ECO:0000256" key="4">
    <source>
        <dbReference type="ARBA" id="ARBA00023136"/>
    </source>
</evidence>
<keyword evidence="2 6" id="KW-0812">Transmembrane</keyword>
<dbReference type="PANTHER" id="PTHR31851">
    <property type="entry name" value="FE(2+)/MN(2+) TRANSPORTER PCL1"/>
    <property type="match status" value="1"/>
</dbReference>
<dbReference type="InterPro" id="IPR008217">
    <property type="entry name" value="Ccc1_fam"/>
</dbReference>
<comment type="subcellular location">
    <subcellularLocation>
        <location evidence="1">Endomembrane system</location>
        <topology evidence="1">Multi-pass membrane protein</topology>
    </subcellularLocation>
</comment>
<dbReference type="EMBL" id="CAFBOZ010000271">
    <property type="protein sequence ID" value="CAB5019681.1"/>
    <property type="molecule type" value="Genomic_DNA"/>
</dbReference>
<feature type="region of interest" description="Disordered" evidence="5">
    <location>
        <begin position="1"/>
        <end position="21"/>
    </location>
</feature>
<evidence type="ECO:0000256" key="1">
    <source>
        <dbReference type="ARBA" id="ARBA00004127"/>
    </source>
</evidence>
<feature type="transmembrane region" description="Helical" evidence="6">
    <location>
        <begin position="29"/>
        <end position="51"/>
    </location>
</feature>
<gene>
    <name evidence="7" type="ORF">UFOPK3992_01635</name>
</gene>
<proteinExistence type="predicted"/>
<feature type="transmembrane region" description="Helical" evidence="6">
    <location>
        <begin position="188"/>
        <end position="208"/>
    </location>
</feature>
<feature type="transmembrane region" description="Helical" evidence="6">
    <location>
        <begin position="57"/>
        <end position="79"/>
    </location>
</feature>
<feature type="transmembrane region" description="Helical" evidence="6">
    <location>
        <begin position="158"/>
        <end position="182"/>
    </location>
</feature>
<keyword evidence="3 6" id="KW-1133">Transmembrane helix</keyword>
<accession>A0A6J7QRV1</accession>
<dbReference type="GO" id="GO:0005384">
    <property type="term" value="F:manganese ion transmembrane transporter activity"/>
    <property type="evidence" value="ECO:0007669"/>
    <property type="project" value="InterPro"/>
</dbReference>
<evidence type="ECO:0000256" key="5">
    <source>
        <dbReference type="SAM" id="MobiDB-lite"/>
    </source>
</evidence>
<keyword evidence="4 6" id="KW-0472">Membrane</keyword>
<evidence type="ECO:0000256" key="6">
    <source>
        <dbReference type="SAM" id="Phobius"/>
    </source>
</evidence>
<reference evidence="7" key="1">
    <citation type="submission" date="2020-05" db="EMBL/GenBank/DDBJ databases">
        <authorList>
            <person name="Chiriac C."/>
            <person name="Salcher M."/>
            <person name="Ghai R."/>
            <person name="Kavagutti S V."/>
        </authorList>
    </citation>
    <scope>NUCLEOTIDE SEQUENCE</scope>
</reference>
<dbReference type="GO" id="GO:0030026">
    <property type="term" value="P:intracellular manganese ion homeostasis"/>
    <property type="evidence" value="ECO:0007669"/>
    <property type="project" value="InterPro"/>
</dbReference>
<dbReference type="CDD" id="cd02432">
    <property type="entry name" value="Nodulin-21_like_1"/>
    <property type="match status" value="1"/>
</dbReference>
<protein>
    <submittedName>
        <fullName evidence="7">Unannotated protein</fullName>
    </submittedName>
</protein>
<name>A0A6J7QRV1_9ZZZZ</name>
<dbReference type="GO" id="GO:0012505">
    <property type="term" value="C:endomembrane system"/>
    <property type="evidence" value="ECO:0007669"/>
    <property type="project" value="UniProtKB-SubCell"/>
</dbReference>
<evidence type="ECO:0000313" key="7">
    <source>
        <dbReference type="EMBL" id="CAB5019681.1"/>
    </source>
</evidence>
<feature type="transmembrane region" description="Helical" evidence="6">
    <location>
        <begin position="220"/>
        <end position="241"/>
    </location>
</feature>
<feature type="compositionally biased region" description="Basic and acidic residues" evidence="5">
    <location>
        <begin position="7"/>
        <end position="21"/>
    </location>
</feature>
<dbReference type="AlphaFoldDB" id="A0A6J7QRV1"/>
<evidence type="ECO:0000256" key="2">
    <source>
        <dbReference type="ARBA" id="ARBA00022692"/>
    </source>
</evidence>